<evidence type="ECO:0000313" key="3">
    <source>
        <dbReference type="Proteomes" id="UP000008021"/>
    </source>
</evidence>
<organism evidence="2">
    <name type="scientific">Oryza meridionalis</name>
    <dbReference type="NCBI Taxonomy" id="40149"/>
    <lineage>
        <taxon>Eukaryota</taxon>
        <taxon>Viridiplantae</taxon>
        <taxon>Streptophyta</taxon>
        <taxon>Embryophyta</taxon>
        <taxon>Tracheophyta</taxon>
        <taxon>Spermatophyta</taxon>
        <taxon>Magnoliopsida</taxon>
        <taxon>Liliopsida</taxon>
        <taxon>Poales</taxon>
        <taxon>Poaceae</taxon>
        <taxon>BOP clade</taxon>
        <taxon>Oryzoideae</taxon>
        <taxon>Oryzeae</taxon>
        <taxon>Oryzinae</taxon>
        <taxon>Oryza</taxon>
    </lineage>
</organism>
<evidence type="ECO:0000256" key="1">
    <source>
        <dbReference type="SAM" id="MobiDB-lite"/>
    </source>
</evidence>
<sequence>MAMSSIPILLEDDGDGGANKTRRPAAVLPRAAVHGPVSLSSRLATGLVKLPPFLTRRGSGRALNKPPASSS</sequence>
<dbReference type="EnsemblPlants" id="OMERI07G09870.1">
    <property type="protein sequence ID" value="OMERI07G09870.1"/>
    <property type="gene ID" value="OMERI07G09870"/>
</dbReference>
<dbReference type="Gramene" id="OMERI07G09870.1">
    <property type="protein sequence ID" value="OMERI07G09870.1"/>
    <property type="gene ID" value="OMERI07G09870"/>
</dbReference>
<name>A0A0E0EAM0_9ORYZ</name>
<dbReference type="Proteomes" id="UP000008021">
    <property type="component" value="Chromosome 7"/>
</dbReference>
<protein>
    <submittedName>
        <fullName evidence="2">Uncharacterized protein</fullName>
    </submittedName>
</protein>
<accession>A0A0E0EAM0</accession>
<feature type="region of interest" description="Disordered" evidence="1">
    <location>
        <begin position="1"/>
        <end position="23"/>
    </location>
</feature>
<proteinExistence type="predicted"/>
<dbReference type="HOGENOM" id="CLU_2744304_0_0_1"/>
<reference evidence="2" key="2">
    <citation type="submission" date="2018-05" db="EMBL/GenBank/DDBJ databases">
        <title>OmerRS3 (Oryza meridionalis Reference Sequence Version 3).</title>
        <authorList>
            <person name="Zhang J."/>
            <person name="Kudrna D."/>
            <person name="Lee S."/>
            <person name="Talag J."/>
            <person name="Welchert J."/>
            <person name="Wing R.A."/>
        </authorList>
    </citation>
    <scope>NUCLEOTIDE SEQUENCE [LARGE SCALE GENOMIC DNA]</scope>
    <source>
        <strain evidence="2">cv. OR44</strain>
    </source>
</reference>
<reference evidence="2" key="1">
    <citation type="submission" date="2015-04" db="UniProtKB">
        <authorList>
            <consortium name="EnsemblPlants"/>
        </authorList>
    </citation>
    <scope>IDENTIFICATION</scope>
</reference>
<dbReference type="AlphaFoldDB" id="A0A0E0EAM0"/>
<evidence type="ECO:0000313" key="2">
    <source>
        <dbReference type="EnsemblPlants" id="OMERI07G09870.1"/>
    </source>
</evidence>
<keyword evidence="3" id="KW-1185">Reference proteome</keyword>